<feature type="region of interest" description="Disordered" evidence="1">
    <location>
        <begin position="24"/>
        <end position="43"/>
    </location>
</feature>
<organism evidence="2 3">
    <name type="scientific">Xylanibacillus composti</name>
    <dbReference type="NCBI Taxonomy" id="1572762"/>
    <lineage>
        <taxon>Bacteria</taxon>
        <taxon>Bacillati</taxon>
        <taxon>Bacillota</taxon>
        <taxon>Bacilli</taxon>
        <taxon>Bacillales</taxon>
        <taxon>Paenibacillaceae</taxon>
        <taxon>Xylanibacillus</taxon>
    </lineage>
</organism>
<accession>A0A8J4GYI0</accession>
<name>A0A8J4GYI0_9BACL</name>
<evidence type="ECO:0000313" key="3">
    <source>
        <dbReference type="Proteomes" id="UP000677918"/>
    </source>
</evidence>
<keyword evidence="3" id="KW-1185">Reference proteome</keyword>
<dbReference type="Gene3D" id="3.40.190.10">
    <property type="entry name" value="Periplasmic binding protein-like II"/>
    <property type="match status" value="2"/>
</dbReference>
<dbReference type="RefSeq" id="WP_213410137.1">
    <property type="nucleotide sequence ID" value="NZ_BOVK01000005.1"/>
</dbReference>
<sequence length="554" mass="63814">MRLPRYLMVLAVFAVWLAGCENHSQDSERTEGDNPIHRSADADEPFRFGETPLQFSYYIHYDFWQTPEWGASPNSKWVQDNLNITVNPIRSGGIAEQTLTNMLATNQLPDAIMLDQGLIVERLRKAGLLVPLDPYLDKYPNLKRLAGEDTLNRLRSGDGKLYQFPNWYTKTPRGNSGWMINTKIYQELGSPPLETYQDLYTYLELVRSQYADVVPLSFGRITTDLDILFAGFGEDMPISYARMKAYPDGDQLKSILENEAWVESMLFASKLFRENLLDQEVLTQTSYQVKEKLNTGKIAVFASINAANEGREAHHAWRSIDPQGGYEMIWPLHKEGVDKNKVFSNDYNTLGWNVNVITTNADNPEGIFAYLDWMTGEEGQRIMFFGPPGLYWDEVDEEGYPIPNETWLNTPRSVIDAQNMEGYVWAVNSTYVDQARVKVLTQHAEQLDDWTTLAQMNIVWPTSRDVTEYLNIDPPLESDIGVITEQVTDYESGIIAQYIKQILFAKNDQEVLRLIEQAKRETEQLGYERVLEYRTQKWQHNLMRLNRQNLTSTD</sequence>
<dbReference type="Pfam" id="PF01547">
    <property type="entry name" value="SBP_bac_1"/>
    <property type="match status" value="1"/>
</dbReference>
<dbReference type="Proteomes" id="UP000677918">
    <property type="component" value="Unassembled WGS sequence"/>
</dbReference>
<dbReference type="EMBL" id="BOVK01000005">
    <property type="protein sequence ID" value="GIQ67543.1"/>
    <property type="molecule type" value="Genomic_DNA"/>
</dbReference>
<dbReference type="PANTHER" id="PTHR43649:SF12">
    <property type="entry name" value="DIACETYLCHITOBIOSE BINDING PROTEIN DASA"/>
    <property type="match status" value="1"/>
</dbReference>
<proteinExistence type="predicted"/>
<gene>
    <name evidence="2" type="ORF">XYCOK13_03670</name>
</gene>
<evidence type="ECO:0008006" key="4">
    <source>
        <dbReference type="Google" id="ProtNLM"/>
    </source>
</evidence>
<evidence type="ECO:0000313" key="2">
    <source>
        <dbReference type="EMBL" id="GIQ67543.1"/>
    </source>
</evidence>
<comment type="caution">
    <text evidence="2">The sequence shown here is derived from an EMBL/GenBank/DDBJ whole genome shotgun (WGS) entry which is preliminary data.</text>
</comment>
<dbReference type="InterPro" id="IPR006059">
    <property type="entry name" value="SBP"/>
</dbReference>
<evidence type="ECO:0000256" key="1">
    <source>
        <dbReference type="SAM" id="MobiDB-lite"/>
    </source>
</evidence>
<dbReference type="SUPFAM" id="SSF53850">
    <property type="entry name" value="Periplasmic binding protein-like II"/>
    <property type="match status" value="1"/>
</dbReference>
<dbReference type="PANTHER" id="PTHR43649">
    <property type="entry name" value="ARABINOSE-BINDING PROTEIN-RELATED"/>
    <property type="match status" value="1"/>
</dbReference>
<dbReference type="PROSITE" id="PS51257">
    <property type="entry name" value="PROKAR_LIPOPROTEIN"/>
    <property type="match status" value="1"/>
</dbReference>
<protein>
    <recommendedName>
        <fullName evidence="4">Extracellular solute-binding protein</fullName>
    </recommendedName>
</protein>
<reference evidence="2" key="1">
    <citation type="submission" date="2021-04" db="EMBL/GenBank/DDBJ databases">
        <title>Draft genome sequence of Xylanibacillus composti strain K13.</title>
        <authorList>
            <person name="Uke A."/>
            <person name="Chhe C."/>
            <person name="Baramee S."/>
            <person name="Kosugi A."/>
        </authorList>
    </citation>
    <scope>NUCLEOTIDE SEQUENCE</scope>
    <source>
        <strain evidence="2">K13</strain>
    </source>
</reference>
<dbReference type="InterPro" id="IPR050490">
    <property type="entry name" value="Bact_solute-bd_prot1"/>
</dbReference>
<dbReference type="AlphaFoldDB" id="A0A8J4GYI0"/>